<dbReference type="Pfam" id="PF21821">
    <property type="entry name" value="Dit_like"/>
    <property type="match status" value="1"/>
</dbReference>
<evidence type="ECO:0000259" key="2">
    <source>
        <dbReference type="Pfam" id="PF21821"/>
    </source>
</evidence>
<sequence>MSILNILTRQAPKLAGYQFDAVLEDSFEASVELTRYPVESGVKVADHRIIQPVQYYMVGSISNNPLKVFDLVGLAAGGLSNLAGNNPYVAAVAGLSAGFLAGSQDTRASSTLEFLLELLAAGLPFDVDAVDIQLKDMVITRVSRDRDPETEGGLIFVAELRELIQLDRLADKTQPGQDQLADGDPAKSGAAADANSGQQVGEAPSPATTHAVNVTDGITEVPM</sequence>
<gene>
    <name evidence="4" type="ORF">ABRZ00_12710</name>
    <name evidence="3" type="ORF">ABRZ02_03640</name>
</gene>
<dbReference type="GeneID" id="93068410"/>
<evidence type="ECO:0000313" key="4">
    <source>
        <dbReference type="EMBL" id="XDJ55383.1"/>
    </source>
</evidence>
<proteinExistence type="predicted"/>
<reference evidence="4" key="1">
    <citation type="submission" date="2024-05" db="EMBL/GenBank/DDBJ databases">
        <authorList>
            <person name="Luo Y.-C."/>
            <person name="Nicholds J."/>
            <person name="Mortimer T."/>
            <person name="Maboni G."/>
        </authorList>
    </citation>
    <scope>NUCLEOTIDE SEQUENCE</scope>
    <source>
        <strain evidence="4">150221</strain>
        <strain evidence="3">153271</strain>
    </source>
</reference>
<dbReference type="InterPro" id="IPR048494">
    <property type="entry name" value="Dit-like_N"/>
</dbReference>
<accession>A0AB39DNC5</accession>
<dbReference type="EMBL" id="CP158257">
    <property type="protein sequence ID" value="XDJ55383.1"/>
    <property type="molecule type" value="Genomic_DNA"/>
</dbReference>
<protein>
    <submittedName>
        <fullName evidence="4">Phage baseplate protein</fullName>
    </submittedName>
</protein>
<organism evidence="4">
    <name type="scientific">Castellaniella ginsengisoli</name>
    <dbReference type="NCBI Taxonomy" id="546114"/>
    <lineage>
        <taxon>Bacteria</taxon>
        <taxon>Pseudomonadati</taxon>
        <taxon>Pseudomonadota</taxon>
        <taxon>Betaproteobacteria</taxon>
        <taxon>Burkholderiales</taxon>
        <taxon>Alcaligenaceae</taxon>
        <taxon>Castellaniella</taxon>
    </lineage>
</organism>
<dbReference type="AlphaFoldDB" id="A0AB39DNC5"/>
<dbReference type="EMBL" id="CP158253">
    <property type="protein sequence ID" value="XDJ45392.1"/>
    <property type="molecule type" value="Genomic_DNA"/>
</dbReference>
<evidence type="ECO:0000256" key="1">
    <source>
        <dbReference type="SAM" id="MobiDB-lite"/>
    </source>
</evidence>
<dbReference type="RefSeq" id="WP_368647718.1">
    <property type="nucleotide sequence ID" value="NZ_CP158253.1"/>
</dbReference>
<dbReference type="KEGG" id="cgin:ABRZ00_12710"/>
<name>A0AB39DNC5_9BURK</name>
<evidence type="ECO:0000313" key="3">
    <source>
        <dbReference type="EMBL" id="XDJ45392.1"/>
    </source>
</evidence>
<feature type="region of interest" description="Disordered" evidence="1">
    <location>
        <begin position="171"/>
        <end position="223"/>
    </location>
</feature>
<feature type="domain" description="Dit-like phage tail protein N-terminal" evidence="2">
    <location>
        <begin position="19"/>
        <end position="164"/>
    </location>
</feature>